<evidence type="ECO:0000313" key="3">
    <source>
        <dbReference type="Proteomes" id="UP000000644"/>
    </source>
</evidence>
<feature type="transmembrane region" description="Helical" evidence="1">
    <location>
        <begin position="104"/>
        <end position="123"/>
    </location>
</feature>
<reference evidence="3" key="1">
    <citation type="journal article" date="2009" name="Environ. Microbiol.">
        <title>The genome of Polaromonas naphthalenivorans strain CJ2, isolated from coal tar-contaminated sediment, reveals physiological and metabolic versatility and evolution through extensive horizontal gene transfer.</title>
        <authorList>
            <person name="Yagi J.M."/>
            <person name="Sims D."/>
            <person name="Brettin T."/>
            <person name="Bruce D."/>
            <person name="Madsen E.L."/>
        </authorList>
    </citation>
    <scope>NUCLEOTIDE SEQUENCE [LARGE SCALE GENOMIC DNA]</scope>
    <source>
        <strain evidence="3">CJ2</strain>
    </source>
</reference>
<dbReference type="KEGG" id="pna:Pnap_1311"/>
<keyword evidence="1" id="KW-1133">Transmembrane helix</keyword>
<evidence type="ECO:0000313" key="2">
    <source>
        <dbReference type="EMBL" id="ABM36626.1"/>
    </source>
</evidence>
<dbReference type="Proteomes" id="UP000000644">
    <property type="component" value="Chromosome"/>
</dbReference>
<keyword evidence="3" id="KW-1185">Reference proteome</keyword>
<accession>A1VLU8</accession>
<keyword evidence="1" id="KW-0472">Membrane</keyword>
<feature type="transmembrane region" description="Helical" evidence="1">
    <location>
        <begin position="71"/>
        <end position="92"/>
    </location>
</feature>
<dbReference type="EMBL" id="CP000529">
    <property type="protein sequence ID" value="ABM36626.1"/>
    <property type="molecule type" value="Genomic_DNA"/>
</dbReference>
<proteinExistence type="predicted"/>
<dbReference type="AlphaFoldDB" id="A1VLU8"/>
<organism evidence="2 3">
    <name type="scientific">Polaromonas naphthalenivorans (strain CJ2)</name>
    <dbReference type="NCBI Taxonomy" id="365044"/>
    <lineage>
        <taxon>Bacteria</taxon>
        <taxon>Pseudomonadati</taxon>
        <taxon>Pseudomonadota</taxon>
        <taxon>Betaproteobacteria</taxon>
        <taxon>Burkholderiales</taxon>
        <taxon>Comamonadaceae</taxon>
        <taxon>Polaromonas</taxon>
    </lineage>
</organism>
<dbReference type="HOGENOM" id="CLU_157232_0_0_4"/>
<dbReference type="eggNOG" id="ENOG5033C20">
    <property type="taxonomic scope" value="Bacteria"/>
</dbReference>
<protein>
    <submittedName>
        <fullName evidence="2">Uncharacterized protein</fullName>
    </submittedName>
</protein>
<sequence>MIAAGRRLAFHREPPGTEQRIVAFSGAALRGTLTGRAQWGKIRCMPLPNAPTRRPNNPGTRQADKKANNELLIKGILCSLIGLGVLLSPYFITSPGMQGIVAKASLVGWFALVLGVAFIGLYVRRRMTAAVKP</sequence>
<evidence type="ECO:0000256" key="1">
    <source>
        <dbReference type="SAM" id="Phobius"/>
    </source>
</evidence>
<keyword evidence="1" id="KW-0812">Transmembrane</keyword>
<name>A1VLU8_POLNA</name>
<gene>
    <name evidence="2" type="ordered locus">Pnap_1311</name>
</gene>